<comment type="caution">
    <text evidence="3">The sequence shown here is derived from an EMBL/GenBank/DDBJ whole genome shotgun (WGS) entry which is preliminary data.</text>
</comment>
<gene>
    <name evidence="3" type="ORF">PSON_ATCC_30995.1.T0210005</name>
</gene>
<keyword evidence="1" id="KW-0812">Transmembrane</keyword>
<accession>A0A8S1LE46</accession>
<proteinExistence type="predicted"/>
<reference evidence="3" key="1">
    <citation type="submission" date="2021-01" db="EMBL/GenBank/DDBJ databases">
        <authorList>
            <consortium name="Genoscope - CEA"/>
            <person name="William W."/>
        </authorList>
    </citation>
    <scope>NUCLEOTIDE SEQUENCE</scope>
</reference>
<evidence type="ECO:0000313" key="4">
    <source>
        <dbReference type="Proteomes" id="UP000692954"/>
    </source>
</evidence>
<protein>
    <recommendedName>
        <fullName evidence="5">Transmembrane protein</fullName>
    </recommendedName>
</protein>
<dbReference type="Proteomes" id="UP000692954">
    <property type="component" value="Unassembled WGS sequence"/>
</dbReference>
<sequence>MIRILLLIIPLINGCTKFPNDTIYVVSTPGELIEIDLGDIFDQVLNTNSQYKIYPEFDYVRLDDHNPIDFIKKSEYTLSLNKKIIQQKQFKSTEYLDFTYRWSILSRRENMYFIEYNSELSGATPLIDTSQQLNLKVDSTCYDVVQLLKVHIIECSNTEGDYFAILEEESLSTMQIQKATNLQRKIDQLDNILIRTLTNYLEVYQLLQDNQLVLQGTLTSEILRALTQDNTFNLEIVDFKIHTNTQITILNQQGQLLILEFNIQSKEWVLYKYILTEIDKPYGYDLVFDENNIGTYELGIISDTSFQFWYSTTWYTVSWNIKDLNNDINSKVYLSFSNYILLQNEKSLSLYQHYSNIPKWSINQEEQTFVHQYPHFQSFLLFIQPYFYAYNYLERQLKLQFQSDKLINEYVEFLLEKITVYQQTCKAKIYFKVVDKSSTEIYQTSLAPQITCIKDQYDLYNYCDYIQQYQGQNIQLEFDQNDVLELDYNLTIPFDIYFRKDSEKVIYRKILNYNHQFVVIEQIENMQLKAYVCSEQINNTPLNCQITFQIDNFVELIDSPVQSWYYDLGTGIIFASAHGNSVDIYSNFKSDKFKLVITFSVSSAITKIYVNFQQVWLLCEKEFSYYSLDFNDNEAKLKIQRSANNIFIQSWVQVGNVLYNFITDQTIDLEKENTIIDMVDDNLFFVLVKKNDKYFGYTYQSYYGDVNHQKFFLFKSEIDLSKYKEITIANQENCQNSGFSQYIYLKALRDESRVLLFYHPQQNSINSQYFELKISENTQISTCDQSLFLTDKQNQNLQQYLIIDHFTQAIHGKVNKELKQIQFQQIVNLSGRIFNQFNSYQLSQIPINLLNRGTDLFATVNQLNFTYVKDGLDTHCFNLGQSWYSGQAFEIDLKDPVEDVQYKKTLIKQTQTIQFSQSIMEYDINTLVQLMENKIVLVSKADFNTNEFPLDDQYKFTIIQYIYDDLIYVQAQKGNYQNIFCVINCKDYNCQLQDGCHELNSEGKILYLNQHHFFMEDNSRTFIRIYDTKGDPSNILEFRFVDKLDILQNSNSIDVSELFENIYLIISIDKECQLNVINLDVSSKLRIKYFQYFKIKNVEPLLNNPKSQCSSILVKKDEIIVSGIVQPTVILKLEKQCNQNYCLISIKSKSLIQMYAMHQTIKDNFNENIYSMYFLDQFKKQFGLFFYDTTDNFTNLQPNLAIAYLPIESENQTSIVYNYNGQLNLLIAQGISKSLEHYILKRSLEICSTKSVNKDLQFILKNSYNSVSVQIKLNITQIIPPGPDPPGPDPTPDDKQGFPQWLLWSIVGGVILGICIGITIWYCKKKKPDPYDQL</sequence>
<feature type="chain" id="PRO_5035766687" description="Transmembrane protein" evidence="2">
    <location>
        <begin position="18"/>
        <end position="1334"/>
    </location>
</feature>
<keyword evidence="4" id="KW-1185">Reference proteome</keyword>
<name>A0A8S1LE46_9CILI</name>
<dbReference type="EMBL" id="CAJJDN010000021">
    <property type="protein sequence ID" value="CAD8065857.1"/>
    <property type="molecule type" value="Genomic_DNA"/>
</dbReference>
<evidence type="ECO:0000256" key="1">
    <source>
        <dbReference type="SAM" id="Phobius"/>
    </source>
</evidence>
<organism evidence="3 4">
    <name type="scientific">Paramecium sonneborni</name>
    <dbReference type="NCBI Taxonomy" id="65129"/>
    <lineage>
        <taxon>Eukaryota</taxon>
        <taxon>Sar</taxon>
        <taxon>Alveolata</taxon>
        <taxon>Ciliophora</taxon>
        <taxon>Intramacronucleata</taxon>
        <taxon>Oligohymenophorea</taxon>
        <taxon>Peniculida</taxon>
        <taxon>Parameciidae</taxon>
        <taxon>Paramecium</taxon>
    </lineage>
</organism>
<feature type="signal peptide" evidence="2">
    <location>
        <begin position="1"/>
        <end position="17"/>
    </location>
</feature>
<evidence type="ECO:0000313" key="3">
    <source>
        <dbReference type="EMBL" id="CAD8065857.1"/>
    </source>
</evidence>
<keyword evidence="1" id="KW-1133">Transmembrane helix</keyword>
<keyword evidence="2" id="KW-0732">Signal</keyword>
<evidence type="ECO:0000256" key="2">
    <source>
        <dbReference type="SAM" id="SignalP"/>
    </source>
</evidence>
<keyword evidence="1" id="KW-0472">Membrane</keyword>
<evidence type="ECO:0008006" key="5">
    <source>
        <dbReference type="Google" id="ProtNLM"/>
    </source>
</evidence>
<feature type="transmembrane region" description="Helical" evidence="1">
    <location>
        <begin position="1301"/>
        <end position="1323"/>
    </location>
</feature>